<reference evidence="1" key="1">
    <citation type="journal article" date="2011" name="Environ. Microbiol.">
        <title>Time-series analyses of Monterey Bay coastal microbial picoplankton using a 'genome proxy' microarray.</title>
        <authorList>
            <person name="Rich V.I."/>
            <person name="Pham V.D."/>
            <person name="Eppley J."/>
            <person name="Shi Y."/>
            <person name="DeLong E.F."/>
        </authorList>
    </citation>
    <scope>NUCLEOTIDE SEQUENCE</scope>
</reference>
<dbReference type="Gene3D" id="3.40.50.10610">
    <property type="entry name" value="ABC-type transport auxiliary lipoprotein component"/>
    <property type="match status" value="1"/>
</dbReference>
<name>E0XWU9_9DELT</name>
<evidence type="ECO:0008006" key="2">
    <source>
        <dbReference type="Google" id="ProtNLM"/>
    </source>
</evidence>
<dbReference type="EMBL" id="GU474903">
    <property type="protein sequence ID" value="ADI18890.1"/>
    <property type="molecule type" value="Genomic_DNA"/>
</dbReference>
<accession>E0XWU9</accession>
<dbReference type="Pfam" id="PF03783">
    <property type="entry name" value="CsgG"/>
    <property type="match status" value="1"/>
</dbReference>
<sequence length="327" mass="35664">MNTISKLNLSLLTILLMLIQPVEIMAKKTDASKTVAVKTTKKKTKSALKRLDQRVIKASKKLLNALDKELKQEGVSFTTLAVLPFKSLDKGAKEADVDAALAELFSTRMSSRDQIIAVERSRINSVISELKRVNTGELSPKGAAQAGKLLGARYVLVGSITTMGKALQVSTRLVASETGEVIAGEIVRAPRKEFVKFQQQVVIPKSKIGAAMRSFLIPGWGQLYNDSKLTGYSTLIAGLSTIGTAALYGYMGTIAEADYQENRADTVDRRTDANRYYRNARLALWSYAAIWSFAVFDAYISGTSNSKIDLNAWSDLESAGVIFSGTF</sequence>
<dbReference type="GO" id="GO:0030288">
    <property type="term" value="C:outer membrane-bounded periplasmic space"/>
    <property type="evidence" value="ECO:0007669"/>
    <property type="project" value="InterPro"/>
</dbReference>
<proteinExistence type="predicted"/>
<evidence type="ECO:0000313" key="1">
    <source>
        <dbReference type="EMBL" id="ADI18890.1"/>
    </source>
</evidence>
<protein>
    <recommendedName>
        <fullName evidence="2">DUF5683 domain-containing protein</fullName>
    </recommendedName>
</protein>
<organism evidence="1">
    <name type="scientific">uncultured delta proteobacterium HF0010_08B07</name>
    <dbReference type="NCBI Taxonomy" id="710821"/>
    <lineage>
        <taxon>Bacteria</taxon>
        <taxon>Deltaproteobacteria</taxon>
        <taxon>environmental samples</taxon>
    </lineage>
</organism>
<dbReference type="AlphaFoldDB" id="E0XWU9"/>
<dbReference type="InterPro" id="IPR005534">
    <property type="entry name" value="Curli_assmbl/transp-comp_CsgG"/>
</dbReference>